<dbReference type="KEGG" id="pbd:PBOR_21340"/>
<feature type="compositionally biased region" description="Low complexity" evidence="2">
    <location>
        <begin position="118"/>
        <end position="138"/>
    </location>
</feature>
<keyword evidence="3" id="KW-1133">Transmembrane helix</keyword>
<organism evidence="4 5">
    <name type="scientific">Paenibacillus borealis</name>
    <dbReference type="NCBI Taxonomy" id="160799"/>
    <lineage>
        <taxon>Bacteria</taxon>
        <taxon>Bacillati</taxon>
        <taxon>Bacillota</taxon>
        <taxon>Bacilli</taxon>
        <taxon>Bacillales</taxon>
        <taxon>Paenibacillaceae</taxon>
        <taxon>Paenibacillus</taxon>
    </lineage>
</organism>
<dbReference type="HOGENOM" id="CLU_1426747_0_0_9"/>
<dbReference type="RefSeq" id="WP_042214846.1">
    <property type="nucleotide sequence ID" value="NZ_CP009285.1"/>
</dbReference>
<evidence type="ECO:0000256" key="1">
    <source>
        <dbReference type="SAM" id="Coils"/>
    </source>
</evidence>
<evidence type="ECO:0000313" key="5">
    <source>
        <dbReference type="Proteomes" id="UP000029518"/>
    </source>
</evidence>
<dbReference type="EMBL" id="CP009285">
    <property type="protein sequence ID" value="AIQ59199.1"/>
    <property type="molecule type" value="Genomic_DNA"/>
</dbReference>
<dbReference type="OrthoDB" id="1682562at2"/>
<evidence type="ECO:0008006" key="6">
    <source>
        <dbReference type="Google" id="ProtNLM"/>
    </source>
</evidence>
<keyword evidence="1" id="KW-0175">Coiled coil</keyword>
<reference evidence="4" key="1">
    <citation type="submission" date="2014-08" db="EMBL/GenBank/DDBJ databases">
        <title>Comparative genomics of the Paenibacillus odorifer group.</title>
        <authorList>
            <person name="den Bakker H.C."/>
            <person name="Tsai Y.-C.Y.-C."/>
            <person name="Martin N."/>
            <person name="Korlach J."/>
            <person name="Wiedmann M."/>
        </authorList>
    </citation>
    <scope>NUCLEOTIDE SEQUENCE [LARGE SCALE GENOMIC DNA]</scope>
    <source>
        <strain evidence="4">DSM 13188</strain>
    </source>
</reference>
<evidence type="ECO:0000256" key="2">
    <source>
        <dbReference type="SAM" id="MobiDB-lite"/>
    </source>
</evidence>
<feature type="transmembrane region" description="Helical" evidence="3">
    <location>
        <begin position="6"/>
        <end position="23"/>
    </location>
</feature>
<evidence type="ECO:0000313" key="4">
    <source>
        <dbReference type="EMBL" id="AIQ59199.1"/>
    </source>
</evidence>
<name>A0A089MRU6_PAEBO</name>
<proteinExistence type="predicted"/>
<keyword evidence="3" id="KW-0472">Membrane</keyword>
<dbReference type="Proteomes" id="UP000029518">
    <property type="component" value="Chromosome"/>
</dbReference>
<accession>A0A089MRU6</accession>
<evidence type="ECO:0000256" key="3">
    <source>
        <dbReference type="SAM" id="Phobius"/>
    </source>
</evidence>
<keyword evidence="3" id="KW-0812">Transmembrane</keyword>
<feature type="region of interest" description="Disordered" evidence="2">
    <location>
        <begin position="118"/>
        <end position="146"/>
    </location>
</feature>
<gene>
    <name evidence="4" type="ORF">PBOR_21340</name>
</gene>
<sequence length="192" mass="20846">MDPWVYIVLVGAVAIVYALRLPAKAGKEDSEEKKSLKETEAALELYMADIEHENTELLQLVGSIKAQSQSNKAALQEEIGGLREQVTELSNSLLLLDARLTAEEKGLLQLAATFTREPSAVRPAESPAAAPAAEADTPPAKPKPVSSIKLRYPRLFELHEQGKSIDSIAKTAGLQRGEVQLILQLAHQEESV</sequence>
<protein>
    <recommendedName>
        <fullName evidence="6">DUF2802 domain-containing protein</fullName>
    </recommendedName>
</protein>
<dbReference type="AlphaFoldDB" id="A0A089MRU6"/>
<feature type="coiled-coil region" evidence="1">
    <location>
        <begin position="36"/>
        <end position="92"/>
    </location>
</feature>
<keyword evidence="5" id="KW-1185">Reference proteome</keyword>